<evidence type="ECO:0000256" key="2">
    <source>
        <dbReference type="ARBA" id="ARBA00020110"/>
    </source>
</evidence>
<comment type="function">
    <text evidence="4">Flagellin is the subunit protein which polymerizes to form the filaments of bacterial flagella.</text>
</comment>
<evidence type="ECO:0000256" key="1">
    <source>
        <dbReference type="ARBA" id="ARBA00005709"/>
    </source>
</evidence>
<dbReference type="PANTHER" id="PTHR42792:SF2">
    <property type="entry name" value="FLAGELLIN"/>
    <property type="match status" value="1"/>
</dbReference>
<sequence length="606" mass="64131">MAMVVKNNMSAVQTLGTLNKNSSALAKSLQKVSSGMKINSAADDASGYAISERMRVMVRSLDQADANTQNGVSLMKVAEGAVSSTVDILRTMKEKAINAANDSNTDADRATIQKEIDQSIDQIDDNANVTYNGKSLVDGSKMTEGTATKTSMTNQSLHKDTLGATRIVDLQNRNGESLNIQTTDTLTISYVIQGETYSFDVDITDTTTLDSALQDASEPYTRNNPMMRAAYAQYDASTTAANSTYNSSVGVANSTYSTALTNATANYNGSIQNTLSTMNSASTNAIYYKSLYDSVYQSYVNRGFTPDEANTQMQHGAGSTYNSNYISASTLYSTSLSNYTSTEASAAAVRASSEVSALTVKNSAVAVARSTLTVALSTAASTLADSVGELIPYKLSVDTGNVVGIGASGDTVYTANRENAITISSGSAGLQYQLSGITFSVKDSKGQVKKSVNSVLDNFTESVRAFNKSNDNAINLQVGTKANQTIRIGLTDMRSEALGLKSSTGITLGVGTQKQANAAVNVLDNAIQKALDQQTDIGSIEARLEMTSSNLVISSENVQASESTMRDANMAKEMTEYTKNNILMQAAQAMLAQANQSSSNVLSLLQ</sequence>
<evidence type="ECO:0000256" key="3">
    <source>
        <dbReference type="ARBA" id="ARBA00023143"/>
    </source>
</evidence>
<dbReference type="AlphaFoldDB" id="A0A1I3DPE2"/>
<evidence type="ECO:0000313" key="8">
    <source>
        <dbReference type="Proteomes" id="UP000183639"/>
    </source>
</evidence>
<comment type="similarity">
    <text evidence="1 4">Belongs to the bacterial flagellin family.</text>
</comment>
<dbReference type="Pfam" id="PF00669">
    <property type="entry name" value="Flagellin_N"/>
    <property type="match status" value="1"/>
</dbReference>
<keyword evidence="7" id="KW-0969">Cilium</keyword>
<dbReference type="Gene3D" id="3.30.70.2120">
    <property type="match status" value="1"/>
</dbReference>
<proteinExistence type="inferred from homology"/>
<evidence type="ECO:0000313" key="7">
    <source>
        <dbReference type="EMBL" id="SFH88610.1"/>
    </source>
</evidence>
<dbReference type="GO" id="GO:0005198">
    <property type="term" value="F:structural molecule activity"/>
    <property type="evidence" value="ECO:0007669"/>
    <property type="project" value="UniProtKB-UniRule"/>
</dbReference>
<dbReference type="PANTHER" id="PTHR42792">
    <property type="entry name" value="FLAGELLIN"/>
    <property type="match status" value="1"/>
</dbReference>
<dbReference type="Gene3D" id="6.10.10.10">
    <property type="entry name" value="Flagellar export chaperone, C-terminal domain"/>
    <property type="match status" value="1"/>
</dbReference>
<dbReference type="EMBL" id="FOQK01000007">
    <property type="protein sequence ID" value="SFH88610.1"/>
    <property type="molecule type" value="Genomic_DNA"/>
</dbReference>
<dbReference type="InterPro" id="IPR046358">
    <property type="entry name" value="Flagellin_C"/>
</dbReference>
<feature type="domain" description="Flagellin C-terminal" evidence="6">
    <location>
        <begin position="521"/>
        <end position="605"/>
    </location>
</feature>
<dbReference type="GO" id="GO:0009288">
    <property type="term" value="C:bacterial-type flagellum"/>
    <property type="evidence" value="ECO:0007669"/>
    <property type="project" value="UniProtKB-SubCell"/>
</dbReference>
<dbReference type="InterPro" id="IPR001492">
    <property type="entry name" value="Flagellin"/>
</dbReference>
<dbReference type="Proteomes" id="UP000183639">
    <property type="component" value="Unassembled WGS sequence"/>
</dbReference>
<accession>A0A1I3DPE2</accession>
<dbReference type="Pfam" id="PF00700">
    <property type="entry name" value="Flagellin_C"/>
    <property type="match status" value="1"/>
</dbReference>
<evidence type="ECO:0000256" key="4">
    <source>
        <dbReference type="RuleBase" id="RU362073"/>
    </source>
</evidence>
<dbReference type="InterPro" id="IPR042187">
    <property type="entry name" value="Flagellin_C_sub2"/>
</dbReference>
<reference evidence="7 8" key="1">
    <citation type="submission" date="2016-10" db="EMBL/GenBank/DDBJ databases">
        <authorList>
            <person name="de Groot N.N."/>
        </authorList>
    </citation>
    <scope>NUCLEOTIDE SEQUENCE [LARGE SCALE GENOMIC DNA]</scope>
    <source>
        <strain evidence="7 8">Z108</strain>
    </source>
</reference>
<dbReference type="GO" id="GO:0005576">
    <property type="term" value="C:extracellular region"/>
    <property type="evidence" value="ECO:0007669"/>
    <property type="project" value="UniProtKB-SubCell"/>
</dbReference>
<gene>
    <name evidence="7" type="ORF">SAMN04487861_10764</name>
</gene>
<keyword evidence="7" id="KW-0966">Cell projection</keyword>
<evidence type="ECO:0000259" key="5">
    <source>
        <dbReference type="Pfam" id="PF00669"/>
    </source>
</evidence>
<keyword evidence="4" id="KW-0964">Secreted</keyword>
<evidence type="ECO:0000259" key="6">
    <source>
        <dbReference type="Pfam" id="PF00700"/>
    </source>
</evidence>
<comment type="subcellular location">
    <subcellularLocation>
        <location evidence="4">Secreted</location>
    </subcellularLocation>
    <subcellularLocation>
        <location evidence="4">Bacterial flagellum</location>
    </subcellularLocation>
</comment>
<keyword evidence="3 4" id="KW-0975">Bacterial flagellum</keyword>
<name>A0A1I3DPE2_SELRU</name>
<dbReference type="PRINTS" id="PR00207">
    <property type="entry name" value="FLAGELLIN"/>
</dbReference>
<feature type="domain" description="Flagellin N-terminal" evidence="5">
    <location>
        <begin position="5"/>
        <end position="141"/>
    </location>
</feature>
<dbReference type="OrthoDB" id="9796789at2"/>
<organism evidence="7 8">
    <name type="scientific">Selenomonas ruminantium</name>
    <dbReference type="NCBI Taxonomy" id="971"/>
    <lineage>
        <taxon>Bacteria</taxon>
        <taxon>Bacillati</taxon>
        <taxon>Bacillota</taxon>
        <taxon>Negativicutes</taxon>
        <taxon>Selenomonadales</taxon>
        <taxon>Selenomonadaceae</taxon>
        <taxon>Selenomonas</taxon>
    </lineage>
</organism>
<dbReference type="InterPro" id="IPR001029">
    <property type="entry name" value="Flagellin_N"/>
</dbReference>
<keyword evidence="7" id="KW-0282">Flagellum</keyword>
<dbReference type="Gene3D" id="1.20.1330.10">
    <property type="entry name" value="f41 fragment of flagellin, N-terminal domain"/>
    <property type="match status" value="2"/>
</dbReference>
<protein>
    <recommendedName>
        <fullName evidence="2 4">Flagellin</fullName>
    </recommendedName>
</protein>
<dbReference type="SUPFAM" id="SSF64518">
    <property type="entry name" value="Phase 1 flagellin"/>
    <property type="match status" value="2"/>
</dbReference>